<dbReference type="AlphaFoldDB" id="A0A0L8GMD5"/>
<proteinExistence type="predicted"/>
<protein>
    <submittedName>
        <fullName evidence="1">Uncharacterized protein</fullName>
    </submittedName>
</protein>
<evidence type="ECO:0000313" key="1">
    <source>
        <dbReference type="EMBL" id="KOF78146.1"/>
    </source>
</evidence>
<accession>A0A0L8GMD5</accession>
<gene>
    <name evidence="1" type="ORF">OCBIM_22031230mg</name>
</gene>
<organism evidence="1">
    <name type="scientific">Octopus bimaculoides</name>
    <name type="common">California two-spotted octopus</name>
    <dbReference type="NCBI Taxonomy" id="37653"/>
    <lineage>
        <taxon>Eukaryota</taxon>
        <taxon>Metazoa</taxon>
        <taxon>Spiralia</taxon>
        <taxon>Lophotrochozoa</taxon>
        <taxon>Mollusca</taxon>
        <taxon>Cephalopoda</taxon>
        <taxon>Coleoidea</taxon>
        <taxon>Octopodiformes</taxon>
        <taxon>Octopoda</taxon>
        <taxon>Incirrata</taxon>
        <taxon>Octopodidae</taxon>
        <taxon>Octopus</taxon>
    </lineage>
</organism>
<sequence>MLRSKSSLVTEEDCLAGSAETVRGVSVEDSEQFETSRVSPANESRLGNPHILVMIPSKVKYEETITKNV</sequence>
<name>A0A0L8GMD5_OCTBM</name>
<reference evidence="1" key="1">
    <citation type="submission" date="2015-07" db="EMBL/GenBank/DDBJ databases">
        <title>MeaNS - Measles Nucleotide Surveillance Program.</title>
        <authorList>
            <person name="Tran T."/>
            <person name="Druce J."/>
        </authorList>
    </citation>
    <scope>NUCLEOTIDE SEQUENCE</scope>
    <source>
        <strain evidence="1">UCB-OBI-ISO-001</strain>
        <tissue evidence="1">Gonad</tissue>
    </source>
</reference>
<dbReference type="EMBL" id="KQ421203">
    <property type="protein sequence ID" value="KOF78146.1"/>
    <property type="molecule type" value="Genomic_DNA"/>
</dbReference>